<keyword evidence="3" id="KW-1185">Reference proteome</keyword>
<evidence type="ECO:0000256" key="1">
    <source>
        <dbReference type="SAM" id="MobiDB-lite"/>
    </source>
</evidence>
<accession>A0A540M615</accession>
<name>A0A540M615_MALBA</name>
<dbReference type="Proteomes" id="UP000315295">
    <property type="component" value="Unassembled WGS sequence"/>
</dbReference>
<evidence type="ECO:0000313" key="3">
    <source>
        <dbReference type="Proteomes" id="UP000315295"/>
    </source>
</evidence>
<proteinExistence type="predicted"/>
<dbReference type="AlphaFoldDB" id="A0A540M615"/>
<comment type="caution">
    <text evidence="2">The sequence shown here is derived from an EMBL/GenBank/DDBJ whole genome shotgun (WGS) entry which is preliminary data.</text>
</comment>
<organism evidence="2 3">
    <name type="scientific">Malus baccata</name>
    <name type="common">Siberian crab apple</name>
    <name type="synonym">Pyrus baccata</name>
    <dbReference type="NCBI Taxonomy" id="106549"/>
    <lineage>
        <taxon>Eukaryota</taxon>
        <taxon>Viridiplantae</taxon>
        <taxon>Streptophyta</taxon>
        <taxon>Embryophyta</taxon>
        <taxon>Tracheophyta</taxon>
        <taxon>Spermatophyta</taxon>
        <taxon>Magnoliopsida</taxon>
        <taxon>eudicotyledons</taxon>
        <taxon>Gunneridae</taxon>
        <taxon>Pentapetalae</taxon>
        <taxon>rosids</taxon>
        <taxon>fabids</taxon>
        <taxon>Rosales</taxon>
        <taxon>Rosaceae</taxon>
        <taxon>Amygdaloideae</taxon>
        <taxon>Maleae</taxon>
        <taxon>Malus</taxon>
    </lineage>
</organism>
<feature type="region of interest" description="Disordered" evidence="1">
    <location>
        <begin position="72"/>
        <end position="109"/>
    </location>
</feature>
<evidence type="ECO:0000313" key="2">
    <source>
        <dbReference type="EMBL" id="TQD94193.1"/>
    </source>
</evidence>
<dbReference type="EMBL" id="VIEB01000349">
    <property type="protein sequence ID" value="TQD94193.1"/>
    <property type="molecule type" value="Genomic_DNA"/>
</dbReference>
<reference evidence="2 3" key="1">
    <citation type="journal article" date="2019" name="G3 (Bethesda)">
        <title>Sequencing of a Wild Apple (Malus baccata) Genome Unravels the Differences Between Cultivated and Wild Apple Species Regarding Disease Resistance and Cold Tolerance.</title>
        <authorList>
            <person name="Chen X."/>
        </authorList>
    </citation>
    <scope>NUCLEOTIDE SEQUENCE [LARGE SCALE GENOMIC DNA]</scope>
    <source>
        <strain evidence="3">cv. Shandingzi</strain>
        <tissue evidence="2">Leaves</tissue>
    </source>
</reference>
<sequence>MASDDEIEKTQEERKRMEKQLASLTFVTFDTDLYGGTDKGACVSSIPVNDDDDNAEAMDNEIARRMAASYSAPKSVLNERPRGGDTDEDLGSRSHRGLSIGRMIIDNRG</sequence>
<gene>
    <name evidence="2" type="ORF">C1H46_020241</name>
</gene>
<protein>
    <submittedName>
        <fullName evidence="2">Uncharacterized protein</fullName>
    </submittedName>
</protein>
<dbReference type="STRING" id="106549.A0A540M615"/>